<dbReference type="SUPFAM" id="SSF102114">
    <property type="entry name" value="Radical SAM enzymes"/>
    <property type="match status" value="1"/>
</dbReference>
<name>A0A519BQM3_9DELT</name>
<feature type="region of interest" description="Disordered" evidence="6">
    <location>
        <begin position="657"/>
        <end position="691"/>
    </location>
</feature>
<sequence>MQKNKSLALYVDYERFQSKEAPPILFFIAYLRNIGFDVDFFVSEEDLLNALRQNLNILNHANKLQNSDNKNYFKKYNVCLLSLMSADSLRSILQTAIKIKNIDPFIVNILGGTGVYGYYKELINAEGIDIVIEGDAEKTLPAVLDSIKIYDESGNHNKLRANIFKKFPDDTKSNIKKDEAYFCTDNHMELLFKNRGSFSSPISDIPDQVYFERTLKNSLNPLNYNSRNLPDDLLSADRPHNLSGQSITFKCPISNAAVKLNDGTIRYFNRINRSDPLFKKFYNPYKDLISGTDFENLIAPHPTEEEINEQYTAYPWDIYDYYKFESIGIYAQRGCNWGKCSYCSIVNYKYRKLNIEFLLKILNEAKNHNVFGVSFDDDMFVQNKKWVNKFLDLIISYNLNERFSFTAMVKVEHIHDTDLLNKFKKANFSKIQIGVESFLPEKVKFFRKTKEGKESAYIEKTKEVIAYCASIGITASSFIILTTPEKKFGLFDIINEIGEIIDILMNVYTKYKIMPVFGYNDFITAYPNAPLLKKHMYSNFMVAISGYITHNNDDADFTSERNDSNDNNNILNKNTGKNIEYKKKSNNKNELNLLNLRTIKIPYMYKFYNYRTAHFIDALFKSYNESNADTNANNDSIINTNVNTNADISLPKSKNADFDLNTVDNKNNDKNKNKNENKLTNRKVNNKHEPESDEQIMFLHTKKILDSLNNTFDMYGTSMFVIYEILDELESNINDNENRYPKDIIEKIFKEFFIANINNKNNISNDNDNNYISDFKKLIALNKIEPDKALNIFNHFFKGIDYIKDNQKKQRDKGKEIVEILIKRLDSLEKLYNLNNNK</sequence>
<evidence type="ECO:0000259" key="7">
    <source>
        <dbReference type="SMART" id="SM00729"/>
    </source>
</evidence>
<dbReference type="SMART" id="SM00729">
    <property type="entry name" value="Elp3"/>
    <property type="match status" value="1"/>
</dbReference>
<comment type="cofactor">
    <cofactor evidence="1">
        <name>[4Fe-4S] cluster</name>
        <dbReference type="ChEBI" id="CHEBI:49883"/>
    </cofactor>
</comment>
<evidence type="ECO:0000256" key="1">
    <source>
        <dbReference type="ARBA" id="ARBA00001966"/>
    </source>
</evidence>
<organism evidence="8 9">
    <name type="scientific">Candidatus Acididesulfobacter diazotrophicus</name>
    <dbReference type="NCBI Taxonomy" id="2597226"/>
    <lineage>
        <taxon>Bacteria</taxon>
        <taxon>Deltaproteobacteria</taxon>
        <taxon>Candidatus Acidulodesulfobacterales</taxon>
        <taxon>Candidatus Acididesulfobacter</taxon>
    </lineage>
</organism>
<dbReference type="SFLD" id="SFLDG01082">
    <property type="entry name" value="B12-binding_domain_containing"/>
    <property type="match status" value="1"/>
</dbReference>
<comment type="caution">
    <text evidence="8">The sequence shown here is derived from an EMBL/GenBank/DDBJ whole genome shotgun (WGS) entry which is preliminary data.</text>
</comment>
<feature type="compositionally biased region" description="Basic and acidic residues" evidence="6">
    <location>
        <begin position="666"/>
        <end position="679"/>
    </location>
</feature>
<dbReference type="AlphaFoldDB" id="A0A519BQM3"/>
<evidence type="ECO:0000256" key="4">
    <source>
        <dbReference type="ARBA" id="ARBA00023004"/>
    </source>
</evidence>
<dbReference type="InterPro" id="IPR051198">
    <property type="entry name" value="BchE-like"/>
</dbReference>
<accession>A0A519BQM3</accession>
<keyword evidence="3" id="KW-0479">Metal-binding</keyword>
<evidence type="ECO:0000256" key="3">
    <source>
        <dbReference type="ARBA" id="ARBA00022723"/>
    </source>
</evidence>
<dbReference type="PANTHER" id="PTHR43409">
    <property type="entry name" value="ANAEROBIC MAGNESIUM-PROTOPORPHYRIN IX MONOMETHYL ESTER CYCLASE-RELATED"/>
    <property type="match status" value="1"/>
</dbReference>
<keyword evidence="5" id="KW-0411">Iron-sulfur</keyword>
<protein>
    <recommendedName>
        <fullName evidence="7">Elp3/MiaA/NifB-like radical SAM core domain-containing protein</fullName>
    </recommendedName>
</protein>
<evidence type="ECO:0000313" key="8">
    <source>
        <dbReference type="EMBL" id="RZD19556.1"/>
    </source>
</evidence>
<dbReference type="Pfam" id="PF04055">
    <property type="entry name" value="Radical_SAM"/>
    <property type="match status" value="1"/>
</dbReference>
<dbReference type="SFLD" id="SFLDS00029">
    <property type="entry name" value="Radical_SAM"/>
    <property type="match status" value="1"/>
</dbReference>
<dbReference type="GO" id="GO:0051536">
    <property type="term" value="F:iron-sulfur cluster binding"/>
    <property type="evidence" value="ECO:0007669"/>
    <property type="project" value="UniProtKB-KW"/>
</dbReference>
<dbReference type="InterPro" id="IPR058240">
    <property type="entry name" value="rSAM_sf"/>
</dbReference>
<dbReference type="Proteomes" id="UP000319296">
    <property type="component" value="Unassembled WGS sequence"/>
</dbReference>
<feature type="domain" description="Elp3/MiaA/NifB-like radical SAM core" evidence="7">
    <location>
        <begin position="325"/>
        <end position="543"/>
    </location>
</feature>
<dbReference type="EMBL" id="SGBB01000001">
    <property type="protein sequence ID" value="RZD19556.1"/>
    <property type="molecule type" value="Genomic_DNA"/>
</dbReference>
<gene>
    <name evidence="8" type="ORF">EVG15_01355</name>
</gene>
<dbReference type="GO" id="GO:0003824">
    <property type="term" value="F:catalytic activity"/>
    <property type="evidence" value="ECO:0007669"/>
    <property type="project" value="InterPro"/>
</dbReference>
<dbReference type="Gene3D" id="3.40.50.280">
    <property type="entry name" value="Cobalamin-binding domain"/>
    <property type="match status" value="1"/>
</dbReference>
<proteinExistence type="predicted"/>
<evidence type="ECO:0000256" key="6">
    <source>
        <dbReference type="SAM" id="MobiDB-lite"/>
    </source>
</evidence>
<keyword evidence="4" id="KW-0408">Iron</keyword>
<dbReference type="GO" id="GO:0046872">
    <property type="term" value="F:metal ion binding"/>
    <property type="evidence" value="ECO:0007669"/>
    <property type="project" value="UniProtKB-KW"/>
</dbReference>
<dbReference type="InterPro" id="IPR007197">
    <property type="entry name" value="rSAM"/>
</dbReference>
<dbReference type="InterPro" id="IPR006638">
    <property type="entry name" value="Elp3/MiaA/NifB-like_rSAM"/>
</dbReference>
<reference evidence="8 9" key="1">
    <citation type="journal article" date="2019" name="ISME J.">
        <title>Insights into ecological role of a new deltaproteobacterial order Candidatus Acidulodesulfobacterales by metagenomics and metatranscriptomics.</title>
        <authorList>
            <person name="Tan S."/>
            <person name="Liu J."/>
            <person name="Fang Y."/>
            <person name="Hedlund B.P."/>
            <person name="Lian Z.H."/>
            <person name="Huang L.Y."/>
            <person name="Li J.T."/>
            <person name="Huang L.N."/>
            <person name="Li W.J."/>
            <person name="Jiang H.C."/>
            <person name="Dong H.L."/>
            <person name="Shu W.S."/>
        </authorList>
    </citation>
    <scope>NUCLEOTIDE SEQUENCE [LARGE SCALE GENOMIC DNA]</scope>
    <source>
        <strain evidence="8">AP1</strain>
    </source>
</reference>
<keyword evidence="2" id="KW-0949">S-adenosyl-L-methionine</keyword>
<dbReference type="PANTHER" id="PTHR43409:SF7">
    <property type="entry name" value="BLL1977 PROTEIN"/>
    <property type="match status" value="1"/>
</dbReference>
<evidence type="ECO:0000256" key="5">
    <source>
        <dbReference type="ARBA" id="ARBA00023014"/>
    </source>
</evidence>
<dbReference type="GO" id="GO:0005829">
    <property type="term" value="C:cytosol"/>
    <property type="evidence" value="ECO:0007669"/>
    <property type="project" value="TreeGrafter"/>
</dbReference>
<evidence type="ECO:0000256" key="2">
    <source>
        <dbReference type="ARBA" id="ARBA00022691"/>
    </source>
</evidence>
<evidence type="ECO:0000313" key="9">
    <source>
        <dbReference type="Proteomes" id="UP000319296"/>
    </source>
</evidence>